<evidence type="ECO:0000313" key="13">
    <source>
        <dbReference type="EMBL" id="MCY6484187.1"/>
    </source>
</evidence>
<feature type="domain" description="Thiamine phosphate synthase/TenI" evidence="12">
    <location>
        <begin position="2"/>
        <end position="178"/>
    </location>
</feature>
<comment type="catalytic activity">
    <reaction evidence="9 10">
        <text>2-[(2R,5Z)-2-carboxy-4-methylthiazol-5(2H)-ylidene]ethyl phosphate + 4-amino-2-methyl-5-(diphosphooxymethyl)pyrimidine + 2 H(+) = thiamine phosphate + CO2 + diphosphate</text>
        <dbReference type="Rhea" id="RHEA:47844"/>
        <dbReference type="ChEBI" id="CHEBI:15378"/>
        <dbReference type="ChEBI" id="CHEBI:16526"/>
        <dbReference type="ChEBI" id="CHEBI:33019"/>
        <dbReference type="ChEBI" id="CHEBI:37575"/>
        <dbReference type="ChEBI" id="CHEBI:57841"/>
        <dbReference type="ChEBI" id="CHEBI:62899"/>
        <dbReference type="EC" id="2.5.1.3"/>
    </reaction>
</comment>
<dbReference type="SUPFAM" id="SSF51391">
    <property type="entry name" value="Thiamin phosphate synthase"/>
    <property type="match status" value="1"/>
</dbReference>
<dbReference type="CDD" id="cd00564">
    <property type="entry name" value="TMP_TenI"/>
    <property type="match status" value="1"/>
</dbReference>
<name>A0ABT4CYX1_9CLOT</name>
<evidence type="ECO:0000256" key="6">
    <source>
        <dbReference type="ARBA" id="ARBA00022977"/>
    </source>
</evidence>
<dbReference type="InterPro" id="IPR036206">
    <property type="entry name" value="ThiamineP_synth_sf"/>
</dbReference>
<evidence type="ECO:0000256" key="10">
    <source>
        <dbReference type="RuleBase" id="RU003826"/>
    </source>
</evidence>
<comment type="similarity">
    <text evidence="10">Belongs to the thiamine-phosphate synthase family.</text>
</comment>
<comment type="pathway">
    <text evidence="2 11">Cofactor biosynthesis; thiamine diphosphate biosynthesis; thiamine phosphate from 4-amino-2-methyl-5-diphosphomethylpyrimidine and 4-methyl-5-(2-phosphoethyl)-thiazole: step 1/1.</text>
</comment>
<evidence type="ECO:0000256" key="7">
    <source>
        <dbReference type="ARBA" id="ARBA00047334"/>
    </source>
</evidence>
<dbReference type="EMBL" id="JAPQER010000002">
    <property type="protein sequence ID" value="MCY6484187.1"/>
    <property type="molecule type" value="Genomic_DNA"/>
</dbReference>
<dbReference type="RefSeq" id="WP_268040458.1">
    <property type="nucleotide sequence ID" value="NZ_JAPQER010000002.1"/>
</dbReference>
<dbReference type="NCBIfam" id="TIGR00693">
    <property type="entry name" value="thiE"/>
    <property type="match status" value="1"/>
</dbReference>
<evidence type="ECO:0000256" key="11">
    <source>
        <dbReference type="RuleBase" id="RU004253"/>
    </source>
</evidence>
<evidence type="ECO:0000256" key="9">
    <source>
        <dbReference type="ARBA" id="ARBA00047883"/>
    </source>
</evidence>
<dbReference type="InterPro" id="IPR022998">
    <property type="entry name" value="ThiamineP_synth_TenI"/>
</dbReference>
<dbReference type="InterPro" id="IPR034291">
    <property type="entry name" value="TMP_synthase"/>
</dbReference>
<dbReference type="EC" id="2.5.1.3" evidence="10"/>
<evidence type="ECO:0000259" key="12">
    <source>
        <dbReference type="Pfam" id="PF02581"/>
    </source>
</evidence>
<protein>
    <recommendedName>
        <fullName evidence="10">Thiamine-phosphate synthase</fullName>
        <ecNumber evidence="10">2.5.1.3</ecNumber>
    </recommendedName>
    <alternativeName>
        <fullName evidence="10">Thiamine-phosphate pyrophosphorylase</fullName>
    </alternativeName>
</protein>
<comment type="catalytic activity">
    <reaction evidence="7 10">
        <text>4-methyl-5-(2-phosphooxyethyl)-thiazole + 4-amino-2-methyl-5-(diphosphooxymethyl)pyrimidine + H(+) = thiamine phosphate + diphosphate</text>
        <dbReference type="Rhea" id="RHEA:22328"/>
        <dbReference type="ChEBI" id="CHEBI:15378"/>
        <dbReference type="ChEBI" id="CHEBI:33019"/>
        <dbReference type="ChEBI" id="CHEBI:37575"/>
        <dbReference type="ChEBI" id="CHEBI:57841"/>
        <dbReference type="ChEBI" id="CHEBI:58296"/>
        <dbReference type="EC" id="2.5.1.3"/>
    </reaction>
</comment>
<dbReference type="Pfam" id="PF02581">
    <property type="entry name" value="TMP-TENI"/>
    <property type="match status" value="1"/>
</dbReference>
<keyword evidence="4" id="KW-0479">Metal-binding</keyword>
<keyword evidence="6 10" id="KW-0784">Thiamine biosynthesis</keyword>
<evidence type="ECO:0000256" key="8">
    <source>
        <dbReference type="ARBA" id="ARBA00047851"/>
    </source>
</evidence>
<dbReference type="Proteomes" id="UP001078443">
    <property type="component" value="Unassembled WGS sequence"/>
</dbReference>
<comment type="caution">
    <text evidence="13">The sequence shown here is derived from an EMBL/GenBank/DDBJ whole genome shotgun (WGS) entry which is preliminary data.</text>
</comment>
<reference evidence="13" key="1">
    <citation type="submission" date="2022-12" db="EMBL/GenBank/DDBJ databases">
        <authorList>
            <person name="Wang J."/>
        </authorList>
    </citation>
    <scope>NUCLEOTIDE SEQUENCE</scope>
    <source>
        <strain evidence="13">HY-45-18</strain>
    </source>
</reference>
<comment type="cofactor">
    <cofactor evidence="1">
        <name>Mg(2+)</name>
        <dbReference type="ChEBI" id="CHEBI:18420"/>
    </cofactor>
</comment>
<keyword evidence="5" id="KW-0460">Magnesium</keyword>
<dbReference type="PANTHER" id="PTHR20857">
    <property type="entry name" value="THIAMINE-PHOSPHATE PYROPHOSPHORYLASE"/>
    <property type="match status" value="1"/>
</dbReference>
<evidence type="ECO:0000313" key="14">
    <source>
        <dbReference type="Proteomes" id="UP001078443"/>
    </source>
</evidence>
<dbReference type="PANTHER" id="PTHR20857:SF15">
    <property type="entry name" value="THIAMINE-PHOSPHATE SYNTHASE"/>
    <property type="match status" value="1"/>
</dbReference>
<keyword evidence="3 10" id="KW-0808">Transferase</keyword>
<dbReference type="InterPro" id="IPR013785">
    <property type="entry name" value="Aldolase_TIM"/>
</dbReference>
<evidence type="ECO:0000256" key="1">
    <source>
        <dbReference type="ARBA" id="ARBA00001946"/>
    </source>
</evidence>
<sequence length="196" mass="21611">MLYLITNRNIIKAGDLYSVIKEAADGGVDAVILREKDLSFEELLPIADKIKDIIENKNVKLIINGNMDVAKKIKAHGIHIGFKKFMEQKHEFDGLVGVSVHSLEEAVLAEKNGADYVFASHVYETDCKKGLKPRGINFIKKIRENIGITLIGLGGINEKNAQEVICAGIDGIAVMSYIMADKNPYAATKILKDSIR</sequence>
<gene>
    <name evidence="13" type="primary">thiE</name>
    <name evidence="13" type="ORF">OW763_07440</name>
</gene>
<organism evidence="13 14">
    <name type="scientific">Clostridium aestuarii</name>
    <dbReference type="NCBI Taxonomy" id="338193"/>
    <lineage>
        <taxon>Bacteria</taxon>
        <taxon>Bacillati</taxon>
        <taxon>Bacillota</taxon>
        <taxon>Clostridia</taxon>
        <taxon>Eubacteriales</taxon>
        <taxon>Clostridiaceae</taxon>
        <taxon>Clostridium</taxon>
    </lineage>
</organism>
<keyword evidence="14" id="KW-1185">Reference proteome</keyword>
<dbReference type="Gene3D" id="3.20.20.70">
    <property type="entry name" value="Aldolase class I"/>
    <property type="match status" value="1"/>
</dbReference>
<evidence type="ECO:0000256" key="5">
    <source>
        <dbReference type="ARBA" id="ARBA00022842"/>
    </source>
</evidence>
<accession>A0ABT4CYX1</accession>
<comment type="catalytic activity">
    <reaction evidence="8 10">
        <text>2-(2-carboxy-4-methylthiazol-5-yl)ethyl phosphate + 4-amino-2-methyl-5-(diphosphooxymethyl)pyrimidine + 2 H(+) = thiamine phosphate + CO2 + diphosphate</text>
        <dbReference type="Rhea" id="RHEA:47848"/>
        <dbReference type="ChEBI" id="CHEBI:15378"/>
        <dbReference type="ChEBI" id="CHEBI:16526"/>
        <dbReference type="ChEBI" id="CHEBI:33019"/>
        <dbReference type="ChEBI" id="CHEBI:37575"/>
        <dbReference type="ChEBI" id="CHEBI:57841"/>
        <dbReference type="ChEBI" id="CHEBI:62890"/>
        <dbReference type="EC" id="2.5.1.3"/>
    </reaction>
</comment>
<evidence type="ECO:0000256" key="3">
    <source>
        <dbReference type="ARBA" id="ARBA00022679"/>
    </source>
</evidence>
<evidence type="ECO:0000256" key="2">
    <source>
        <dbReference type="ARBA" id="ARBA00005165"/>
    </source>
</evidence>
<evidence type="ECO:0000256" key="4">
    <source>
        <dbReference type="ARBA" id="ARBA00022723"/>
    </source>
</evidence>
<proteinExistence type="inferred from homology"/>
<dbReference type="GO" id="GO:0004789">
    <property type="term" value="F:thiamine-phosphate diphosphorylase activity"/>
    <property type="evidence" value="ECO:0007669"/>
    <property type="project" value="UniProtKB-EC"/>
</dbReference>